<keyword evidence="5 15" id="KW-0347">Helicase</keyword>
<evidence type="ECO:0000313" key="16">
    <source>
        <dbReference type="Proteomes" id="UP000249645"/>
    </source>
</evidence>
<evidence type="ECO:0000256" key="2">
    <source>
        <dbReference type="ARBA" id="ARBA00022723"/>
    </source>
</evidence>
<dbReference type="Gene3D" id="3.40.50.300">
    <property type="entry name" value="P-loop containing nucleotide triphosphate hydrolases"/>
    <property type="match status" value="2"/>
</dbReference>
<dbReference type="GO" id="GO:0016787">
    <property type="term" value="F:hydrolase activity"/>
    <property type="evidence" value="ECO:0007669"/>
    <property type="project" value="UniProtKB-KW"/>
</dbReference>
<dbReference type="Proteomes" id="UP000249645">
    <property type="component" value="Unassembled WGS sequence"/>
</dbReference>
<evidence type="ECO:0000256" key="1">
    <source>
        <dbReference type="ARBA" id="ARBA00005446"/>
    </source>
</evidence>
<keyword evidence="8" id="KW-0413">Isomerase</keyword>
<evidence type="ECO:0000256" key="3">
    <source>
        <dbReference type="ARBA" id="ARBA00022741"/>
    </source>
</evidence>
<reference evidence="15 16" key="1">
    <citation type="submission" date="2017-11" db="EMBL/GenBank/DDBJ databases">
        <title>Infants hospitalized years apart are colonized by the same room-sourced microbial strains.</title>
        <authorList>
            <person name="Brooks B."/>
            <person name="Olm M.R."/>
            <person name="Firek B.A."/>
            <person name="Baker R."/>
            <person name="Thomas B.C."/>
            <person name="Morowitz M.J."/>
            <person name="Banfield J.F."/>
        </authorList>
    </citation>
    <scope>NUCLEOTIDE SEQUENCE [LARGE SCALE GENOMIC DNA]</scope>
    <source>
        <strain evidence="15">S2_009_000_R2_76</strain>
    </source>
</reference>
<evidence type="ECO:0000256" key="6">
    <source>
        <dbReference type="ARBA" id="ARBA00022840"/>
    </source>
</evidence>
<evidence type="ECO:0000256" key="11">
    <source>
        <dbReference type="ARBA" id="ARBA00044535"/>
    </source>
</evidence>
<comment type="catalytic activity">
    <reaction evidence="9">
        <text>Couples ATP hydrolysis with the unwinding of duplex DNA by translocating in the 3'-5' direction.</text>
        <dbReference type="EC" id="5.6.2.4"/>
    </reaction>
</comment>
<evidence type="ECO:0000256" key="5">
    <source>
        <dbReference type="ARBA" id="ARBA00022806"/>
    </source>
</evidence>
<dbReference type="EC" id="5.6.2.4" evidence="10"/>
<dbReference type="PROSITE" id="PS51194">
    <property type="entry name" value="HELICASE_CTER"/>
    <property type="match status" value="1"/>
</dbReference>
<dbReference type="InterPro" id="IPR014001">
    <property type="entry name" value="Helicase_ATP-bd"/>
</dbReference>
<organism evidence="15 16">
    <name type="scientific">Pseudopedobacter saltans</name>
    <dbReference type="NCBI Taxonomy" id="151895"/>
    <lineage>
        <taxon>Bacteria</taxon>
        <taxon>Pseudomonadati</taxon>
        <taxon>Bacteroidota</taxon>
        <taxon>Sphingobacteriia</taxon>
        <taxon>Sphingobacteriales</taxon>
        <taxon>Sphingobacteriaceae</taxon>
        <taxon>Pseudopedobacter</taxon>
    </lineage>
</organism>
<dbReference type="InterPro" id="IPR036388">
    <property type="entry name" value="WH-like_DNA-bd_sf"/>
</dbReference>
<dbReference type="GO" id="GO:0046872">
    <property type="term" value="F:metal ion binding"/>
    <property type="evidence" value="ECO:0007669"/>
    <property type="project" value="UniProtKB-KW"/>
</dbReference>
<evidence type="ECO:0000256" key="9">
    <source>
        <dbReference type="ARBA" id="ARBA00034617"/>
    </source>
</evidence>
<dbReference type="CDD" id="cd17920">
    <property type="entry name" value="DEXHc_RecQ"/>
    <property type="match status" value="1"/>
</dbReference>
<protein>
    <recommendedName>
        <fullName evidence="11">ATP-dependent DNA helicase RecQ</fullName>
        <ecNumber evidence="10">5.6.2.4</ecNumber>
    </recommendedName>
    <alternativeName>
        <fullName evidence="12">DNA 3'-5' helicase RecQ</fullName>
    </alternativeName>
</protein>
<dbReference type="GO" id="GO:0009378">
    <property type="term" value="F:four-way junction helicase activity"/>
    <property type="evidence" value="ECO:0007669"/>
    <property type="project" value="TreeGrafter"/>
</dbReference>
<keyword evidence="7" id="KW-0238">DNA-binding</keyword>
<dbReference type="InterPro" id="IPR011545">
    <property type="entry name" value="DEAD/DEAH_box_helicase_dom"/>
</dbReference>
<keyword evidence="6" id="KW-0067">ATP-binding</keyword>
<name>A0A2W5H8T0_9SPHI</name>
<dbReference type="SUPFAM" id="SSF52540">
    <property type="entry name" value="P-loop containing nucleoside triphosphate hydrolases"/>
    <property type="match status" value="1"/>
</dbReference>
<dbReference type="GO" id="GO:0043590">
    <property type="term" value="C:bacterial nucleoid"/>
    <property type="evidence" value="ECO:0007669"/>
    <property type="project" value="TreeGrafter"/>
</dbReference>
<evidence type="ECO:0000256" key="10">
    <source>
        <dbReference type="ARBA" id="ARBA00034808"/>
    </source>
</evidence>
<dbReference type="GO" id="GO:0005524">
    <property type="term" value="F:ATP binding"/>
    <property type="evidence" value="ECO:0007669"/>
    <property type="project" value="UniProtKB-KW"/>
</dbReference>
<dbReference type="EMBL" id="QFOI01000021">
    <property type="protein sequence ID" value="PZP51792.1"/>
    <property type="molecule type" value="Genomic_DNA"/>
</dbReference>
<evidence type="ECO:0000313" key="15">
    <source>
        <dbReference type="EMBL" id="PZP51792.1"/>
    </source>
</evidence>
<dbReference type="GO" id="GO:0030894">
    <property type="term" value="C:replisome"/>
    <property type="evidence" value="ECO:0007669"/>
    <property type="project" value="TreeGrafter"/>
</dbReference>
<dbReference type="GO" id="GO:0006310">
    <property type="term" value="P:DNA recombination"/>
    <property type="evidence" value="ECO:0007669"/>
    <property type="project" value="InterPro"/>
</dbReference>
<accession>A0A2W5H8T0</accession>
<dbReference type="GO" id="GO:0003677">
    <property type="term" value="F:DNA binding"/>
    <property type="evidence" value="ECO:0007669"/>
    <property type="project" value="UniProtKB-KW"/>
</dbReference>
<dbReference type="GO" id="GO:0043138">
    <property type="term" value="F:3'-5' DNA helicase activity"/>
    <property type="evidence" value="ECO:0007669"/>
    <property type="project" value="UniProtKB-EC"/>
</dbReference>
<dbReference type="GO" id="GO:0006281">
    <property type="term" value="P:DNA repair"/>
    <property type="evidence" value="ECO:0007669"/>
    <property type="project" value="TreeGrafter"/>
</dbReference>
<keyword evidence="3" id="KW-0547">Nucleotide-binding</keyword>
<dbReference type="Pfam" id="PF00270">
    <property type="entry name" value="DEAD"/>
    <property type="match status" value="1"/>
</dbReference>
<evidence type="ECO:0000259" key="14">
    <source>
        <dbReference type="PROSITE" id="PS51194"/>
    </source>
</evidence>
<keyword evidence="4" id="KW-0378">Hydrolase</keyword>
<dbReference type="GO" id="GO:0005737">
    <property type="term" value="C:cytoplasm"/>
    <property type="evidence" value="ECO:0007669"/>
    <property type="project" value="TreeGrafter"/>
</dbReference>
<dbReference type="PROSITE" id="PS51192">
    <property type="entry name" value="HELICASE_ATP_BIND_1"/>
    <property type="match status" value="1"/>
</dbReference>
<dbReference type="NCBIfam" id="TIGR00614">
    <property type="entry name" value="recQ_fam"/>
    <property type="match status" value="1"/>
</dbReference>
<evidence type="ECO:0000256" key="12">
    <source>
        <dbReference type="ARBA" id="ARBA00044550"/>
    </source>
</evidence>
<dbReference type="Pfam" id="PF00271">
    <property type="entry name" value="Helicase_C"/>
    <property type="match status" value="1"/>
</dbReference>
<evidence type="ECO:0000256" key="8">
    <source>
        <dbReference type="ARBA" id="ARBA00023235"/>
    </source>
</evidence>
<dbReference type="InterPro" id="IPR004589">
    <property type="entry name" value="DNA_helicase_ATP-dep_RecQ"/>
</dbReference>
<dbReference type="Pfam" id="PF16124">
    <property type="entry name" value="RecQ_Zn_bind"/>
    <property type="match status" value="1"/>
</dbReference>
<gene>
    <name evidence="15" type="ORF">DI598_02385</name>
</gene>
<feature type="domain" description="Helicase C-terminal" evidence="14">
    <location>
        <begin position="217"/>
        <end position="360"/>
    </location>
</feature>
<sequence>MPTSEEILRKFWGYDQFRPLQSEIIQTILSGEDVLALLPTGAGKSICFQVPAMATPGICIVVTPLIALMNDQVAHLKEKGIPAVAFHSGLNYYEQDVTMRKCIAGDYKFLYLSPERLQSAEFRENLIDMDVNLIAVDEAHCISQWGFDFRPAYLDIAVIREYFPEIPILALTASATDRVQIDIVQLLEFNNYKVYEGSYRRDNISLSVFATESKINKIVDVLGSVQGTAIVYCKTRKLTQDVSGLLRLHKINADYYHAGLSQEERVFKQDNWTRNLIRVMVCTNAFGMGIDKPDVRLVIHHDAPDSLENYYQEAGRAGRDGKKSYAVLLYYPDDIKDLQALPETRYPPFEFIKTCYQDIGNYLQVPVGSGKGEFFDFDFNSFIKHFSLNPLQALYAMKALAQQGFVEFNESVFLPAKIVFRTNRETLNYIEESEPELDRIVKCLLRLYEGIMDHRVSVFISQIAKYCYLTEEEVTVRILKLQRSQVIDYWPYKETPQIHFIENRAPTEYINFDHAFYRNRKEIYQTKIESVVDYIGLSVDCRMNFVCQYFAKQDSFRCGICDNCLKEKKEVLTDKEIVDISARILDRIGPNGILLSDLKKLLDWNDQDIQISFQRLSEEGLLYFDQHGLIRKK</sequence>
<evidence type="ECO:0000256" key="4">
    <source>
        <dbReference type="ARBA" id="ARBA00022801"/>
    </source>
</evidence>
<dbReference type="Gene3D" id="1.10.10.10">
    <property type="entry name" value="Winged helix-like DNA-binding domain superfamily/Winged helix DNA-binding domain"/>
    <property type="match status" value="1"/>
</dbReference>
<comment type="caution">
    <text evidence="15">The sequence shown here is derived from an EMBL/GenBank/DDBJ whole genome shotgun (WGS) entry which is preliminary data.</text>
</comment>
<dbReference type="PANTHER" id="PTHR13710:SF105">
    <property type="entry name" value="ATP-DEPENDENT DNA HELICASE Q1"/>
    <property type="match status" value="1"/>
</dbReference>
<comment type="similarity">
    <text evidence="1">Belongs to the helicase family. RecQ subfamily.</text>
</comment>
<dbReference type="SMART" id="SM00487">
    <property type="entry name" value="DEXDc"/>
    <property type="match status" value="1"/>
</dbReference>
<feature type="domain" description="Helicase ATP-binding" evidence="13">
    <location>
        <begin position="25"/>
        <end position="193"/>
    </location>
</feature>
<evidence type="ECO:0000256" key="7">
    <source>
        <dbReference type="ARBA" id="ARBA00023125"/>
    </source>
</evidence>
<proteinExistence type="inferred from homology"/>
<keyword evidence="2" id="KW-0479">Metal-binding</keyword>
<dbReference type="InterPro" id="IPR001650">
    <property type="entry name" value="Helicase_C-like"/>
</dbReference>
<dbReference type="InterPro" id="IPR032284">
    <property type="entry name" value="RecQ_Zn-bd"/>
</dbReference>
<dbReference type="AlphaFoldDB" id="A0A2W5H8T0"/>
<dbReference type="InterPro" id="IPR027417">
    <property type="entry name" value="P-loop_NTPase"/>
</dbReference>
<dbReference type="PANTHER" id="PTHR13710">
    <property type="entry name" value="DNA HELICASE RECQ FAMILY MEMBER"/>
    <property type="match status" value="1"/>
</dbReference>
<evidence type="ECO:0000259" key="13">
    <source>
        <dbReference type="PROSITE" id="PS51192"/>
    </source>
</evidence>
<dbReference type="SMART" id="SM00490">
    <property type="entry name" value="HELICc"/>
    <property type="match status" value="1"/>
</dbReference>
<dbReference type="FunFam" id="3.40.50.300:FF:001389">
    <property type="entry name" value="ATP-dependent DNA helicase RecQ"/>
    <property type="match status" value="1"/>
</dbReference>